<proteinExistence type="inferred from homology"/>
<protein>
    <submittedName>
        <fullName evidence="5">Class I SAM-dependent methyltransferase</fullName>
    </submittedName>
</protein>
<keyword evidence="2 5" id="KW-0489">Methyltransferase</keyword>
<dbReference type="InterPro" id="IPR013216">
    <property type="entry name" value="Methyltransf_11"/>
</dbReference>
<evidence type="ECO:0000313" key="5">
    <source>
        <dbReference type="EMBL" id="MCI1186848.1"/>
    </source>
</evidence>
<dbReference type="SUPFAM" id="SSF53335">
    <property type="entry name" value="S-adenosyl-L-methionine-dependent methyltransferases"/>
    <property type="match status" value="1"/>
</dbReference>
<dbReference type="PANTHER" id="PTHR44942:SF4">
    <property type="entry name" value="METHYLTRANSFERASE TYPE 11 DOMAIN-CONTAINING PROTEIN"/>
    <property type="match status" value="1"/>
</dbReference>
<keyword evidence="3" id="KW-0808">Transferase</keyword>
<evidence type="ECO:0000313" key="6">
    <source>
        <dbReference type="Proteomes" id="UP001139193"/>
    </source>
</evidence>
<keyword evidence="6" id="KW-1185">Reference proteome</keyword>
<dbReference type="GO" id="GO:0008757">
    <property type="term" value="F:S-adenosylmethionine-dependent methyltransferase activity"/>
    <property type="evidence" value="ECO:0007669"/>
    <property type="project" value="InterPro"/>
</dbReference>
<dbReference type="Pfam" id="PF08241">
    <property type="entry name" value="Methyltransf_11"/>
    <property type="match status" value="1"/>
</dbReference>
<feature type="domain" description="Methyltransferase type 11" evidence="4">
    <location>
        <begin position="41"/>
        <end position="127"/>
    </location>
</feature>
<evidence type="ECO:0000256" key="3">
    <source>
        <dbReference type="ARBA" id="ARBA00022679"/>
    </source>
</evidence>
<sequence>MPALDRFSTQAADYARYRIAYPPELYDWLLPQVPSRERAWDCATGNGQVAAVLAESFVRVDATDLSENQLAQAPARPNIHYQRATAEHTPFPNQRFDLITVAQAVHWFDSEAYHAEVRRVARPGALLAEWGYNLCRLETPELNRVLDTFHDVTSAPYWDANRRHIENEYTNLPFPFADVRHARFAVEKHWTVDDMLNYLRTWSATANYARQHAGADMVALVADELTRLWGPQTRLASFPIFARTGRVE</sequence>
<evidence type="ECO:0000256" key="1">
    <source>
        <dbReference type="ARBA" id="ARBA00008361"/>
    </source>
</evidence>
<dbReference type="InterPro" id="IPR051052">
    <property type="entry name" value="Diverse_substrate_MTase"/>
</dbReference>
<dbReference type="EMBL" id="JALBGC010000002">
    <property type="protein sequence ID" value="MCI1186848.1"/>
    <property type="molecule type" value="Genomic_DNA"/>
</dbReference>
<dbReference type="AlphaFoldDB" id="A0A9X2AFS5"/>
<reference evidence="5" key="1">
    <citation type="submission" date="2022-03" db="EMBL/GenBank/DDBJ databases">
        <title>Bacterial whole genome sequence for Hymenobacter sp. DH14.</title>
        <authorList>
            <person name="Le V."/>
        </authorList>
    </citation>
    <scope>NUCLEOTIDE SEQUENCE</scope>
    <source>
        <strain evidence="5">DH14</strain>
    </source>
</reference>
<name>A0A9X2AFS5_9BACT</name>
<dbReference type="GO" id="GO:0032259">
    <property type="term" value="P:methylation"/>
    <property type="evidence" value="ECO:0007669"/>
    <property type="project" value="UniProtKB-KW"/>
</dbReference>
<dbReference type="PANTHER" id="PTHR44942">
    <property type="entry name" value="METHYLTRANSF_11 DOMAIN-CONTAINING PROTEIN"/>
    <property type="match status" value="1"/>
</dbReference>
<evidence type="ECO:0000256" key="2">
    <source>
        <dbReference type="ARBA" id="ARBA00022603"/>
    </source>
</evidence>
<dbReference type="Proteomes" id="UP001139193">
    <property type="component" value="Unassembled WGS sequence"/>
</dbReference>
<accession>A0A9X2AFS5</accession>
<comment type="caution">
    <text evidence="5">The sequence shown here is derived from an EMBL/GenBank/DDBJ whole genome shotgun (WGS) entry which is preliminary data.</text>
</comment>
<dbReference type="CDD" id="cd02440">
    <property type="entry name" value="AdoMet_MTases"/>
    <property type="match status" value="1"/>
</dbReference>
<dbReference type="InterPro" id="IPR029063">
    <property type="entry name" value="SAM-dependent_MTases_sf"/>
</dbReference>
<dbReference type="RefSeq" id="WP_241935134.1">
    <property type="nucleotide sequence ID" value="NZ_JALBGC010000002.1"/>
</dbReference>
<gene>
    <name evidence="5" type="ORF">MON38_05410</name>
</gene>
<dbReference type="Gene3D" id="3.40.50.150">
    <property type="entry name" value="Vaccinia Virus protein VP39"/>
    <property type="match status" value="1"/>
</dbReference>
<organism evidence="5 6">
    <name type="scientific">Hymenobacter cyanobacteriorum</name>
    <dbReference type="NCBI Taxonomy" id="2926463"/>
    <lineage>
        <taxon>Bacteria</taxon>
        <taxon>Pseudomonadati</taxon>
        <taxon>Bacteroidota</taxon>
        <taxon>Cytophagia</taxon>
        <taxon>Cytophagales</taxon>
        <taxon>Hymenobacteraceae</taxon>
        <taxon>Hymenobacter</taxon>
    </lineage>
</organism>
<evidence type="ECO:0000259" key="4">
    <source>
        <dbReference type="Pfam" id="PF08241"/>
    </source>
</evidence>
<comment type="similarity">
    <text evidence="1">Belongs to the methyltransferase superfamily.</text>
</comment>